<dbReference type="Proteomes" id="UP000680304">
    <property type="component" value="Unassembled WGS sequence"/>
</dbReference>
<dbReference type="SMART" id="SM00849">
    <property type="entry name" value="Lactamase_B"/>
    <property type="match status" value="1"/>
</dbReference>
<dbReference type="PANTHER" id="PTHR42951:SF15">
    <property type="entry name" value="METALLO-BETA-LACTAMASE SUPERFAMILY PROTEIN"/>
    <property type="match status" value="1"/>
</dbReference>
<feature type="domain" description="Metallo-beta-lactamase" evidence="4">
    <location>
        <begin position="14"/>
        <end position="223"/>
    </location>
</feature>
<gene>
    <name evidence="5" type="ORF">PACILC2_01650</name>
</gene>
<dbReference type="InterPro" id="IPR050855">
    <property type="entry name" value="NDM-1-like"/>
</dbReference>
<evidence type="ECO:0000313" key="6">
    <source>
        <dbReference type="Proteomes" id="UP000680304"/>
    </source>
</evidence>
<reference evidence="5 6" key="1">
    <citation type="submission" date="2021-04" db="EMBL/GenBank/DDBJ databases">
        <title>Draft genome sequence of Paenibacillus cisolokensis, LC2-13A.</title>
        <authorList>
            <person name="Uke A."/>
            <person name="Chhe C."/>
            <person name="Baramee S."/>
            <person name="Kosugi A."/>
        </authorList>
    </citation>
    <scope>NUCLEOTIDE SEQUENCE [LARGE SCALE GENOMIC DNA]</scope>
    <source>
        <strain evidence="5 6">LC2-13A</strain>
    </source>
</reference>
<organism evidence="5 6">
    <name type="scientific">Paenibacillus cisolokensis</name>
    <dbReference type="NCBI Taxonomy" id="1658519"/>
    <lineage>
        <taxon>Bacteria</taxon>
        <taxon>Bacillati</taxon>
        <taxon>Bacillota</taxon>
        <taxon>Bacilli</taxon>
        <taxon>Bacillales</taxon>
        <taxon>Paenibacillaceae</taxon>
        <taxon>Paenibacillus</taxon>
    </lineage>
</organism>
<comment type="catalytic activity">
    <reaction evidence="3">
        <text>3',5'-cyclic UMP + H2O = UMP + H(+)</text>
        <dbReference type="Rhea" id="RHEA:70575"/>
        <dbReference type="ChEBI" id="CHEBI:15377"/>
        <dbReference type="ChEBI" id="CHEBI:15378"/>
        <dbReference type="ChEBI" id="CHEBI:57865"/>
        <dbReference type="ChEBI" id="CHEBI:184387"/>
    </reaction>
    <physiologicalReaction direction="left-to-right" evidence="3">
        <dbReference type="Rhea" id="RHEA:70576"/>
    </physiologicalReaction>
</comment>
<dbReference type="Pfam" id="PF00753">
    <property type="entry name" value="Lactamase_B"/>
    <property type="match status" value="1"/>
</dbReference>
<comment type="function">
    <text evidence="2">Counteracts the endogenous Pycsar antiviral defense system. Phosphodiesterase that enables metal-dependent hydrolysis of host cyclic nucleotide Pycsar defense signals such as cCMP and cUMP.</text>
</comment>
<dbReference type="RefSeq" id="WP_213526815.1">
    <property type="nucleotide sequence ID" value="NZ_BOVJ01000006.1"/>
</dbReference>
<dbReference type="GO" id="GO:0016787">
    <property type="term" value="F:hydrolase activity"/>
    <property type="evidence" value="ECO:0007669"/>
    <property type="project" value="UniProtKB-KW"/>
</dbReference>
<accession>A0ABQ4N0D0</accession>
<evidence type="ECO:0000256" key="2">
    <source>
        <dbReference type="ARBA" id="ARBA00034301"/>
    </source>
</evidence>
<dbReference type="SUPFAM" id="SSF56281">
    <property type="entry name" value="Metallo-hydrolase/oxidoreductase"/>
    <property type="match status" value="1"/>
</dbReference>
<dbReference type="Gene3D" id="3.60.15.10">
    <property type="entry name" value="Ribonuclease Z/Hydroxyacylglutathione hydrolase-like"/>
    <property type="match status" value="1"/>
</dbReference>
<dbReference type="PANTHER" id="PTHR42951">
    <property type="entry name" value="METALLO-BETA-LACTAMASE DOMAIN-CONTAINING"/>
    <property type="match status" value="1"/>
</dbReference>
<dbReference type="InterPro" id="IPR036866">
    <property type="entry name" value="RibonucZ/Hydroxyglut_hydro"/>
</dbReference>
<proteinExistence type="predicted"/>
<evidence type="ECO:0000256" key="3">
    <source>
        <dbReference type="ARBA" id="ARBA00048505"/>
    </source>
</evidence>
<keyword evidence="5" id="KW-0378">Hydrolase</keyword>
<dbReference type="CDD" id="cd07721">
    <property type="entry name" value="yflN-like_MBL-fold"/>
    <property type="match status" value="1"/>
</dbReference>
<comment type="catalytic activity">
    <reaction evidence="1">
        <text>3',5'-cyclic CMP + H2O = CMP + H(+)</text>
        <dbReference type="Rhea" id="RHEA:72675"/>
        <dbReference type="ChEBI" id="CHEBI:15377"/>
        <dbReference type="ChEBI" id="CHEBI:15378"/>
        <dbReference type="ChEBI" id="CHEBI:58003"/>
        <dbReference type="ChEBI" id="CHEBI:60377"/>
    </reaction>
    <physiologicalReaction direction="left-to-right" evidence="1">
        <dbReference type="Rhea" id="RHEA:72676"/>
    </physiologicalReaction>
</comment>
<evidence type="ECO:0000313" key="5">
    <source>
        <dbReference type="EMBL" id="GIQ61597.1"/>
    </source>
</evidence>
<comment type="caution">
    <text evidence="5">The sequence shown here is derived from an EMBL/GenBank/DDBJ whole genome shotgun (WGS) entry which is preliminary data.</text>
</comment>
<name>A0ABQ4N0D0_9BACL</name>
<sequence length="241" mass="26117">MLELSAVMMGRTETVCPAMVWDDDGIVLIDTGYPGQYPLLKRAIEAEGFSVDRLTNIIITHQDIDHIGSLATILKNGPDGINVIASELEKPYIQGDRMLLKVTPERIASALRSMPEGVPGEWKEAFKRTLENPPKAPVDRLVADGEELPFGGGLTVIETPGHTPGHISLYHRPSKTLIAADAMNVAGGELLGPDPEHAVDPGLAVRSLTKFAAFDIERVICYHGGMYRGDCNRRIAELAAV</sequence>
<dbReference type="EMBL" id="BOVJ01000006">
    <property type="protein sequence ID" value="GIQ61597.1"/>
    <property type="molecule type" value="Genomic_DNA"/>
</dbReference>
<protein>
    <submittedName>
        <fullName evidence="5">Hydrolase</fullName>
    </submittedName>
</protein>
<keyword evidence="6" id="KW-1185">Reference proteome</keyword>
<dbReference type="InterPro" id="IPR001279">
    <property type="entry name" value="Metallo-B-lactamas"/>
</dbReference>
<evidence type="ECO:0000259" key="4">
    <source>
        <dbReference type="SMART" id="SM00849"/>
    </source>
</evidence>
<evidence type="ECO:0000256" key="1">
    <source>
        <dbReference type="ARBA" id="ARBA00034221"/>
    </source>
</evidence>